<evidence type="ECO:0000313" key="2">
    <source>
        <dbReference type="EMBL" id="KAJ3657691.1"/>
    </source>
</evidence>
<proteinExistence type="predicted"/>
<keyword evidence="1" id="KW-1133">Transmembrane helix</keyword>
<gene>
    <name evidence="2" type="ORF">Zmor_009478</name>
</gene>
<feature type="transmembrane region" description="Helical" evidence="1">
    <location>
        <begin position="115"/>
        <end position="136"/>
    </location>
</feature>
<keyword evidence="3" id="KW-1185">Reference proteome</keyword>
<keyword evidence="1" id="KW-0472">Membrane</keyword>
<feature type="transmembrane region" description="Helical" evidence="1">
    <location>
        <begin position="7"/>
        <end position="29"/>
    </location>
</feature>
<feature type="transmembrane region" description="Helical" evidence="1">
    <location>
        <begin position="79"/>
        <end position="103"/>
    </location>
</feature>
<accession>A0AA38ILV3</accession>
<organism evidence="2 3">
    <name type="scientific">Zophobas morio</name>
    <dbReference type="NCBI Taxonomy" id="2755281"/>
    <lineage>
        <taxon>Eukaryota</taxon>
        <taxon>Metazoa</taxon>
        <taxon>Ecdysozoa</taxon>
        <taxon>Arthropoda</taxon>
        <taxon>Hexapoda</taxon>
        <taxon>Insecta</taxon>
        <taxon>Pterygota</taxon>
        <taxon>Neoptera</taxon>
        <taxon>Endopterygota</taxon>
        <taxon>Coleoptera</taxon>
        <taxon>Polyphaga</taxon>
        <taxon>Cucujiformia</taxon>
        <taxon>Tenebrionidae</taxon>
        <taxon>Zophobas</taxon>
    </lineage>
</organism>
<evidence type="ECO:0000313" key="3">
    <source>
        <dbReference type="Proteomes" id="UP001168821"/>
    </source>
</evidence>
<dbReference type="Proteomes" id="UP001168821">
    <property type="component" value="Unassembled WGS sequence"/>
</dbReference>
<evidence type="ECO:0000256" key="1">
    <source>
        <dbReference type="SAM" id="Phobius"/>
    </source>
</evidence>
<name>A0AA38ILV3_9CUCU</name>
<feature type="transmembrane region" description="Helical" evidence="1">
    <location>
        <begin position="49"/>
        <end position="72"/>
    </location>
</feature>
<reference evidence="2" key="1">
    <citation type="journal article" date="2023" name="G3 (Bethesda)">
        <title>Whole genome assemblies of Zophobas morio and Tenebrio molitor.</title>
        <authorList>
            <person name="Kaur S."/>
            <person name="Stinson S.A."/>
            <person name="diCenzo G.C."/>
        </authorList>
    </citation>
    <scope>NUCLEOTIDE SEQUENCE</scope>
    <source>
        <strain evidence="2">QUZm001</strain>
    </source>
</reference>
<protein>
    <submittedName>
        <fullName evidence="2">Uncharacterized protein</fullName>
    </submittedName>
</protein>
<dbReference type="AlphaFoldDB" id="A0AA38ILV3"/>
<comment type="caution">
    <text evidence="2">The sequence shown here is derived from an EMBL/GenBank/DDBJ whole genome shotgun (WGS) entry which is preliminary data.</text>
</comment>
<keyword evidence="1" id="KW-0812">Transmembrane</keyword>
<sequence>MWKNNKYLNYLCIGVVIFSQIISGFLQQVNLLPHLNKEHEHLNNLHKSTLHLCVLLNLTGILSGFSLLFAVILRQTKLVLCHITMNAVCAVVVLLYFVVVVYLKKLVIDLVFDSLLITTAVYVFVCFLEYSVYLYYKEMLKEREKEDDVTELVTNECVT</sequence>
<dbReference type="EMBL" id="JALNTZ010000003">
    <property type="protein sequence ID" value="KAJ3657691.1"/>
    <property type="molecule type" value="Genomic_DNA"/>
</dbReference>